<protein>
    <recommendedName>
        <fullName evidence="5">DUF4218 domain-containing protein</fullName>
    </recommendedName>
</protein>
<organism evidence="3 4">
    <name type="scientific">Solanum verrucosum</name>
    <dbReference type="NCBI Taxonomy" id="315347"/>
    <lineage>
        <taxon>Eukaryota</taxon>
        <taxon>Viridiplantae</taxon>
        <taxon>Streptophyta</taxon>
        <taxon>Embryophyta</taxon>
        <taxon>Tracheophyta</taxon>
        <taxon>Spermatophyta</taxon>
        <taxon>Magnoliopsida</taxon>
        <taxon>eudicotyledons</taxon>
        <taxon>Gunneridae</taxon>
        <taxon>Pentapetalae</taxon>
        <taxon>asterids</taxon>
        <taxon>lamiids</taxon>
        <taxon>Solanales</taxon>
        <taxon>Solanaceae</taxon>
        <taxon>Solanoideae</taxon>
        <taxon>Solaneae</taxon>
        <taxon>Solanum</taxon>
    </lineage>
</organism>
<proteinExistence type="predicted"/>
<dbReference type="InterPro" id="IPR025452">
    <property type="entry name" value="DUF4218"/>
</dbReference>
<accession>A0AAF0TZJ9</accession>
<sequence length="521" mass="59217">MRGMLCKSVSEPLIELSIFFKVLGAKCFSIEELEQIEAQIPKTLCKLEKVFPPAFFDVMVHLSIHLPNEARIAGPVQYRWMYPIERYLHFLKCFIGNMAHPEGSIVEGYLAVECMTLCSRYLNTIKTKFNCPEKNYDGGVIEYDGGLTIFCELGKSLKGSSPDKLDSHDLEEAHFYILKNCDEIQPFLEEFSQIHSEASQQSSDVEWNRQFISWLQKKVAELYKHDDSKRMADLLSLSRGPLPYVTRFKGHIVNGYRFRVQEYDKYLKTHNCGVVVVGETSEEQKPMNYYGELTEVLELQFVGERRVILFQCAWFDVYDQKKGVKMDEYGFVDMNPSKTLKYEMGQASKIPKHGLIQPGALAKGLGQSLKVMSTTRVNAEQKTSISKNRCYNATTSKLNKLADNSFHVHPWFDEKEDNAPFHQGTEMNQYTLTSGATARGQTLGINVEISTLIDKNRSAFEFDKSKKVIGVPRSAQKSDTSPFESRKAKKVFEVAQGAKETETNMLAYDSSISSVPAINIL</sequence>
<keyword evidence="4" id="KW-1185">Reference proteome</keyword>
<reference evidence="3" key="1">
    <citation type="submission" date="2023-08" db="EMBL/GenBank/DDBJ databases">
        <title>A de novo genome assembly of Solanum verrucosum Schlechtendal, a Mexican diploid species geographically isolated from the other diploid A-genome species in potato relatives.</title>
        <authorList>
            <person name="Hosaka K."/>
        </authorList>
    </citation>
    <scope>NUCLEOTIDE SEQUENCE</scope>
    <source>
        <tissue evidence="3">Young leaves</tissue>
    </source>
</reference>
<dbReference type="Pfam" id="PF13952">
    <property type="entry name" value="DUF4216"/>
    <property type="match status" value="1"/>
</dbReference>
<evidence type="ECO:0008006" key="5">
    <source>
        <dbReference type="Google" id="ProtNLM"/>
    </source>
</evidence>
<evidence type="ECO:0000259" key="2">
    <source>
        <dbReference type="Pfam" id="PF13960"/>
    </source>
</evidence>
<dbReference type="PANTHER" id="PTHR48258">
    <property type="entry name" value="DUF4218 DOMAIN-CONTAINING PROTEIN-RELATED"/>
    <property type="match status" value="1"/>
</dbReference>
<dbReference type="AlphaFoldDB" id="A0AAF0TZJ9"/>
<dbReference type="PANTHER" id="PTHR48258:SF11">
    <property type="entry name" value="TDCA1-ORF2 PROTEIN"/>
    <property type="match status" value="1"/>
</dbReference>
<evidence type="ECO:0000259" key="1">
    <source>
        <dbReference type="Pfam" id="PF13952"/>
    </source>
</evidence>
<feature type="domain" description="DUF4216" evidence="1">
    <location>
        <begin position="297"/>
        <end position="340"/>
    </location>
</feature>
<evidence type="ECO:0000313" key="3">
    <source>
        <dbReference type="EMBL" id="WMV32528.1"/>
    </source>
</evidence>
<dbReference type="InterPro" id="IPR025312">
    <property type="entry name" value="DUF4216"/>
</dbReference>
<name>A0AAF0TZJ9_SOLVR</name>
<dbReference type="EMBL" id="CP133617">
    <property type="protein sequence ID" value="WMV32528.1"/>
    <property type="molecule type" value="Genomic_DNA"/>
</dbReference>
<evidence type="ECO:0000313" key="4">
    <source>
        <dbReference type="Proteomes" id="UP001234989"/>
    </source>
</evidence>
<dbReference type="Proteomes" id="UP001234989">
    <property type="component" value="Chromosome 6"/>
</dbReference>
<dbReference type="Pfam" id="PF13960">
    <property type="entry name" value="DUF4218"/>
    <property type="match status" value="1"/>
</dbReference>
<gene>
    <name evidence="3" type="ORF">MTR67_025913</name>
</gene>
<feature type="domain" description="DUF4218" evidence="2">
    <location>
        <begin position="23"/>
        <end position="135"/>
    </location>
</feature>